<reference evidence="2 3" key="1">
    <citation type="journal article" date="2016" name="Mol. Biol. Evol.">
        <title>Comparative Genomics of Early-Diverging Mushroom-Forming Fungi Provides Insights into the Origins of Lignocellulose Decay Capabilities.</title>
        <authorList>
            <person name="Nagy L.G."/>
            <person name="Riley R."/>
            <person name="Tritt A."/>
            <person name="Adam C."/>
            <person name="Daum C."/>
            <person name="Floudas D."/>
            <person name="Sun H."/>
            <person name="Yadav J.S."/>
            <person name="Pangilinan J."/>
            <person name="Larsson K.H."/>
            <person name="Matsuura K."/>
            <person name="Barry K."/>
            <person name="Labutti K."/>
            <person name="Kuo R."/>
            <person name="Ohm R.A."/>
            <person name="Bhattacharya S.S."/>
            <person name="Shirouzu T."/>
            <person name="Yoshinaga Y."/>
            <person name="Martin F.M."/>
            <person name="Grigoriev I.V."/>
            <person name="Hibbett D.S."/>
        </authorList>
    </citation>
    <scope>NUCLEOTIDE SEQUENCE [LARGE SCALE GENOMIC DNA]</scope>
    <source>
        <strain evidence="2 3">CBS 109695</strain>
    </source>
</reference>
<dbReference type="AlphaFoldDB" id="A0A167T8S2"/>
<evidence type="ECO:0000313" key="3">
    <source>
        <dbReference type="Proteomes" id="UP000076532"/>
    </source>
</evidence>
<gene>
    <name evidence="2" type="ORF">FIBSPDRAFT_880114</name>
</gene>
<sequence length="52" mass="5559">GRAQPPLQHMQSFPGPGPAPQQQQPPRKQGATTFAEMGITAAKAEDKECVIM</sequence>
<dbReference type="EMBL" id="KV418372">
    <property type="protein sequence ID" value="KZP02679.1"/>
    <property type="molecule type" value="Genomic_DNA"/>
</dbReference>
<name>A0A167T8S2_9AGAM</name>
<feature type="compositionally biased region" description="Low complexity" evidence="1">
    <location>
        <begin position="20"/>
        <end position="30"/>
    </location>
</feature>
<keyword evidence="3" id="KW-1185">Reference proteome</keyword>
<proteinExistence type="predicted"/>
<dbReference type="Proteomes" id="UP000076532">
    <property type="component" value="Unassembled WGS sequence"/>
</dbReference>
<feature type="non-terminal residue" evidence="2">
    <location>
        <position position="1"/>
    </location>
</feature>
<accession>A0A167T8S2</accession>
<organism evidence="2 3">
    <name type="scientific">Athelia psychrophila</name>
    <dbReference type="NCBI Taxonomy" id="1759441"/>
    <lineage>
        <taxon>Eukaryota</taxon>
        <taxon>Fungi</taxon>
        <taxon>Dikarya</taxon>
        <taxon>Basidiomycota</taxon>
        <taxon>Agaricomycotina</taxon>
        <taxon>Agaricomycetes</taxon>
        <taxon>Agaricomycetidae</taxon>
        <taxon>Atheliales</taxon>
        <taxon>Atheliaceae</taxon>
        <taxon>Athelia</taxon>
    </lineage>
</organism>
<evidence type="ECO:0000256" key="1">
    <source>
        <dbReference type="SAM" id="MobiDB-lite"/>
    </source>
</evidence>
<evidence type="ECO:0000313" key="2">
    <source>
        <dbReference type="EMBL" id="KZP02679.1"/>
    </source>
</evidence>
<feature type="region of interest" description="Disordered" evidence="1">
    <location>
        <begin position="1"/>
        <end position="31"/>
    </location>
</feature>
<protein>
    <submittedName>
        <fullName evidence="2">Uncharacterized protein</fullName>
    </submittedName>
</protein>